<dbReference type="AlphaFoldDB" id="A0A845M1K7"/>
<dbReference type="Proteomes" id="UP000467322">
    <property type="component" value="Unassembled WGS sequence"/>
</dbReference>
<dbReference type="SUPFAM" id="SSF51735">
    <property type="entry name" value="NAD(P)-binding Rossmann-fold domains"/>
    <property type="match status" value="1"/>
</dbReference>
<reference evidence="2 3" key="1">
    <citation type="submission" date="2019-12" db="EMBL/GenBank/DDBJ databases">
        <title>Maritimibacter sp. nov. sp. isolated from sea sand.</title>
        <authorList>
            <person name="Kim J."/>
            <person name="Jeong S.E."/>
            <person name="Jung H.S."/>
            <person name="Jeon C.O."/>
        </authorList>
    </citation>
    <scope>NUCLEOTIDE SEQUENCE [LARGE SCALE GENOMIC DNA]</scope>
    <source>
        <strain evidence="2 3">DP07</strain>
    </source>
</reference>
<dbReference type="PANTHER" id="PTHR13812">
    <property type="entry name" value="KETIMINE REDUCTASE MU-CRYSTALLIN"/>
    <property type="match status" value="1"/>
</dbReference>
<keyword evidence="3" id="KW-1185">Reference proteome</keyword>
<dbReference type="GO" id="GO:0005737">
    <property type="term" value="C:cytoplasm"/>
    <property type="evidence" value="ECO:0007669"/>
    <property type="project" value="TreeGrafter"/>
</dbReference>
<evidence type="ECO:0000313" key="3">
    <source>
        <dbReference type="Proteomes" id="UP000467322"/>
    </source>
</evidence>
<dbReference type="GO" id="GO:0016491">
    <property type="term" value="F:oxidoreductase activity"/>
    <property type="evidence" value="ECO:0007669"/>
    <property type="project" value="UniProtKB-ARBA"/>
</dbReference>
<evidence type="ECO:0000313" key="2">
    <source>
        <dbReference type="EMBL" id="MZR12228.1"/>
    </source>
</evidence>
<accession>A0A845M1K7</accession>
<dbReference type="InterPro" id="IPR036291">
    <property type="entry name" value="NAD(P)-bd_dom_sf"/>
</dbReference>
<dbReference type="InterPro" id="IPR003462">
    <property type="entry name" value="ODC_Mu_crystall"/>
</dbReference>
<dbReference type="RefSeq" id="WP_161350351.1">
    <property type="nucleotide sequence ID" value="NZ_WTUX01000010.1"/>
</dbReference>
<organism evidence="2 3">
    <name type="scientific">Maritimibacter harenae</name>
    <dbReference type="NCBI Taxonomy" id="2606218"/>
    <lineage>
        <taxon>Bacteria</taxon>
        <taxon>Pseudomonadati</taxon>
        <taxon>Pseudomonadota</taxon>
        <taxon>Alphaproteobacteria</taxon>
        <taxon>Rhodobacterales</taxon>
        <taxon>Roseobacteraceae</taxon>
        <taxon>Maritimibacter</taxon>
    </lineage>
</organism>
<dbReference type="PIRSF" id="PIRSF001439">
    <property type="entry name" value="CryM"/>
    <property type="match status" value="1"/>
</dbReference>
<dbReference type="InterPro" id="IPR023401">
    <property type="entry name" value="ODC_N"/>
</dbReference>
<evidence type="ECO:0000256" key="1">
    <source>
        <dbReference type="ARBA" id="ARBA00008903"/>
    </source>
</evidence>
<comment type="similarity">
    <text evidence="1">Belongs to the ornithine cyclodeaminase/mu-crystallin family.</text>
</comment>
<dbReference type="FunFam" id="3.40.50.720:FF:000311">
    <property type="entry name" value="Ornithine cyclodeaminase"/>
    <property type="match status" value="1"/>
</dbReference>
<dbReference type="PANTHER" id="PTHR13812:SF19">
    <property type="entry name" value="KETIMINE REDUCTASE MU-CRYSTALLIN"/>
    <property type="match status" value="1"/>
</dbReference>
<dbReference type="EMBL" id="WTUX01000010">
    <property type="protein sequence ID" value="MZR12228.1"/>
    <property type="molecule type" value="Genomic_DNA"/>
</dbReference>
<sequence length="309" mass="32686">MTRNFISYEDVADRVDWGDVMRALEEGHHRPKAQLGDLFLGPAEATLLTRSAFIEGLGYGTKSVTVMAGNAARGLPSIQGAMMVYDPDTGALTGVIDSKLVTECKTAGDSILGARLLARPDSAKLLIVGAGVLAHGLVRAYAAAFPALEEIAIWARRPEQAAALVEGLSELPVPLRVADDLASAVGAADIVSTATMAREPVIQGDWLRPGTHLDLIGAFKADMREADDTALGRGRLFVDSRDTTLDHIGELKIPLASGAINRDDVLGDLYDLVPGRVEGRVSDTDITIYKNGGGAHLDLMTAAYLTSLV</sequence>
<comment type="caution">
    <text evidence="2">The sequence shown here is derived from an EMBL/GenBank/DDBJ whole genome shotgun (WGS) entry which is preliminary data.</text>
</comment>
<dbReference type="Gene3D" id="3.30.1780.10">
    <property type="entry name" value="ornithine cyclodeaminase, domain 1"/>
    <property type="match status" value="1"/>
</dbReference>
<name>A0A845M1K7_9RHOB</name>
<dbReference type="GO" id="GO:0019752">
    <property type="term" value="P:carboxylic acid metabolic process"/>
    <property type="evidence" value="ECO:0007669"/>
    <property type="project" value="UniProtKB-ARBA"/>
</dbReference>
<dbReference type="Pfam" id="PF02423">
    <property type="entry name" value="OCD_Mu_crystall"/>
    <property type="match status" value="1"/>
</dbReference>
<protein>
    <submittedName>
        <fullName evidence="2">Ornithine cyclodeaminase</fullName>
    </submittedName>
</protein>
<dbReference type="Gene3D" id="3.40.50.720">
    <property type="entry name" value="NAD(P)-binding Rossmann-like Domain"/>
    <property type="match status" value="1"/>
</dbReference>
<gene>
    <name evidence="2" type="ORF">GQE99_04285</name>
</gene>
<proteinExistence type="inferred from homology"/>